<dbReference type="AlphaFoldDB" id="A0A0E9TTW2"/>
<sequence length="48" mass="5125">MPEQTDRLAAAIKALAKVCSAIPALVFFPLFFKIQRTLASLSATSSLS</sequence>
<protein>
    <submittedName>
        <fullName evidence="2">Uncharacterized protein</fullName>
    </submittedName>
</protein>
<proteinExistence type="predicted"/>
<keyword evidence="1" id="KW-0812">Transmembrane</keyword>
<keyword evidence="1" id="KW-1133">Transmembrane helix</keyword>
<reference evidence="2" key="1">
    <citation type="submission" date="2014-11" db="EMBL/GenBank/DDBJ databases">
        <authorList>
            <person name="Amaro Gonzalez C."/>
        </authorList>
    </citation>
    <scope>NUCLEOTIDE SEQUENCE</scope>
</reference>
<name>A0A0E9TTW2_ANGAN</name>
<dbReference type="EMBL" id="GBXM01051438">
    <property type="protein sequence ID" value="JAH57139.1"/>
    <property type="molecule type" value="Transcribed_RNA"/>
</dbReference>
<reference evidence="2" key="2">
    <citation type="journal article" date="2015" name="Fish Shellfish Immunol.">
        <title>Early steps in the European eel (Anguilla anguilla)-Vibrio vulnificus interaction in the gills: Role of the RtxA13 toxin.</title>
        <authorList>
            <person name="Callol A."/>
            <person name="Pajuelo D."/>
            <person name="Ebbesson L."/>
            <person name="Teles M."/>
            <person name="MacKenzie S."/>
            <person name="Amaro C."/>
        </authorList>
    </citation>
    <scope>NUCLEOTIDE SEQUENCE</scope>
</reference>
<accession>A0A0E9TTW2</accession>
<evidence type="ECO:0000313" key="2">
    <source>
        <dbReference type="EMBL" id="JAH57139.1"/>
    </source>
</evidence>
<keyword evidence="1" id="KW-0472">Membrane</keyword>
<organism evidence="2">
    <name type="scientific">Anguilla anguilla</name>
    <name type="common">European freshwater eel</name>
    <name type="synonym">Muraena anguilla</name>
    <dbReference type="NCBI Taxonomy" id="7936"/>
    <lineage>
        <taxon>Eukaryota</taxon>
        <taxon>Metazoa</taxon>
        <taxon>Chordata</taxon>
        <taxon>Craniata</taxon>
        <taxon>Vertebrata</taxon>
        <taxon>Euteleostomi</taxon>
        <taxon>Actinopterygii</taxon>
        <taxon>Neopterygii</taxon>
        <taxon>Teleostei</taxon>
        <taxon>Anguilliformes</taxon>
        <taxon>Anguillidae</taxon>
        <taxon>Anguilla</taxon>
    </lineage>
</organism>
<evidence type="ECO:0000256" key="1">
    <source>
        <dbReference type="SAM" id="Phobius"/>
    </source>
</evidence>
<feature type="transmembrane region" description="Helical" evidence="1">
    <location>
        <begin position="12"/>
        <end position="32"/>
    </location>
</feature>